<dbReference type="GO" id="GO:0032993">
    <property type="term" value="C:protein-DNA complex"/>
    <property type="evidence" value="ECO:0007669"/>
    <property type="project" value="TreeGrafter"/>
</dbReference>
<dbReference type="PROSITE" id="PS50110">
    <property type="entry name" value="RESPONSE_REGULATORY"/>
    <property type="match status" value="1"/>
</dbReference>
<dbReference type="STRING" id="1173111.SAMN05444955_103230"/>
<dbReference type="Gene3D" id="6.10.250.690">
    <property type="match status" value="1"/>
</dbReference>
<evidence type="ECO:0000256" key="7">
    <source>
        <dbReference type="PROSITE-ProRule" id="PRU01091"/>
    </source>
</evidence>
<evidence type="ECO:0000256" key="5">
    <source>
        <dbReference type="ARBA" id="ARBA00023163"/>
    </source>
</evidence>
<accession>A0A1H8CDQ7</accession>
<dbReference type="SMART" id="SM00448">
    <property type="entry name" value="REC"/>
    <property type="match status" value="1"/>
</dbReference>
<dbReference type="GO" id="GO:0006355">
    <property type="term" value="P:regulation of DNA-templated transcription"/>
    <property type="evidence" value="ECO:0007669"/>
    <property type="project" value="InterPro"/>
</dbReference>
<evidence type="ECO:0000256" key="3">
    <source>
        <dbReference type="ARBA" id="ARBA00023015"/>
    </source>
</evidence>
<dbReference type="RefSeq" id="WP_089965830.1">
    <property type="nucleotide sequence ID" value="NZ_FOCQ01000003.1"/>
</dbReference>
<evidence type="ECO:0000313" key="10">
    <source>
        <dbReference type="EMBL" id="SEM93146.1"/>
    </source>
</evidence>
<dbReference type="SUPFAM" id="SSF52172">
    <property type="entry name" value="CheY-like"/>
    <property type="match status" value="1"/>
</dbReference>
<dbReference type="Pfam" id="PF00486">
    <property type="entry name" value="Trans_reg_C"/>
    <property type="match status" value="1"/>
</dbReference>
<dbReference type="FunFam" id="1.10.10.10:FF:000005">
    <property type="entry name" value="Two-component system response regulator"/>
    <property type="match status" value="1"/>
</dbReference>
<dbReference type="CDD" id="cd00383">
    <property type="entry name" value="trans_reg_C"/>
    <property type="match status" value="1"/>
</dbReference>
<dbReference type="PANTHER" id="PTHR48111">
    <property type="entry name" value="REGULATOR OF RPOS"/>
    <property type="match status" value="1"/>
</dbReference>
<feature type="domain" description="Response regulatory" evidence="8">
    <location>
        <begin position="2"/>
        <end position="115"/>
    </location>
</feature>
<evidence type="ECO:0000313" key="11">
    <source>
        <dbReference type="Proteomes" id="UP000199695"/>
    </source>
</evidence>
<dbReference type="InterPro" id="IPR001867">
    <property type="entry name" value="OmpR/PhoB-type_DNA-bd"/>
</dbReference>
<dbReference type="Proteomes" id="UP000199695">
    <property type="component" value="Unassembled WGS sequence"/>
</dbReference>
<dbReference type="Gene3D" id="1.10.10.10">
    <property type="entry name" value="Winged helix-like DNA-binding domain superfamily/Winged helix DNA-binding domain"/>
    <property type="match status" value="1"/>
</dbReference>
<dbReference type="SMART" id="SM00862">
    <property type="entry name" value="Trans_reg_C"/>
    <property type="match status" value="1"/>
</dbReference>
<dbReference type="GO" id="GO:0000156">
    <property type="term" value="F:phosphorelay response regulator activity"/>
    <property type="evidence" value="ECO:0007669"/>
    <property type="project" value="TreeGrafter"/>
</dbReference>
<dbReference type="Gene3D" id="3.40.50.2300">
    <property type="match status" value="1"/>
</dbReference>
<feature type="DNA-binding region" description="OmpR/PhoB-type" evidence="7">
    <location>
        <begin position="124"/>
        <end position="222"/>
    </location>
</feature>
<dbReference type="FunFam" id="3.40.50.2300:FF:000001">
    <property type="entry name" value="DNA-binding response regulator PhoB"/>
    <property type="match status" value="1"/>
</dbReference>
<keyword evidence="4 7" id="KW-0238">DNA-binding</keyword>
<evidence type="ECO:0000259" key="8">
    <source>
        <dbReference type="PROSITE" id="PS50110"/>
    </source>
</evidence>
<keyword evidence="11" id="KW-1185">Reference proteome</keyword>
<dbReference type="InterPro" id="IPR036388">
    <property type="entry name" value="WH-like_DNA-bd_sf"/>
</dbReference>
<evidence type="ECO:0000256" key="1">
    <source>
        <dbReference type="ARBA" id="ARBA00022553"/>
    </source>
</evidence>
<dbReference type="PANTHER" id="PTHR48111:SF22">
    <property type="entry name" value="REGULATOR OF RPOS"/>
    <property type="match status" value="1"/>
</dbReference>
<dbReference type="InterPro" id="IPR011006">
    <property type="entry name" value="CheY-like_superfamily"/>
</dbReference>
<dbReference type="Pfam" id="PF00072">
    <property type="entry name" value="Response_reg"/>
    <property type="match status" value="1"/>
</dbReference>
<evidence type="ECO:0000256" key="4">
    <source>
        <dbReference type="ARBA" id="ARBA00023125"/>
    </source>
</evidence>
<keyword evidence="5" id="KW-0804">Transcription</keyword>
<keyword evidence="1 6" id="KW-0597">Phosphoprotein</keyword>
<keyword evidence="2" id="KW-0902">Two-component regulatory system</keyword>
<dbReference type="AlphaFoldDB" id="A0A1H8CDQ7"/>
<evidence type="ECO:0000259" key="9">
    <source>
        <dbReference type="PROSITE" id="PS51755"/>
    </source>
</evidence>
<dbReference type="GO" id="GO:0000976">
    <property type="term" value="F:transcription cis-regulatory region binding"/>
    <property type="evidence" value="ECO:0007669"/>
    <property type="project" value="TreeGrafter"/>
</dbReference>
<dbReference type="OrthoDB" id="9790442at2"/>
<proteinExistence type="predicted"/>
<dbReference type="InterPro" id="IPR001789">
    <property type="entry name" value="Sig_transdc_resp-reg_receiver"/>
</dbReference>
<feature type="modified residue" description="4-aspartylphosphate" evidence="6">
    <location>
        <position position="50"/>
    </location>
</feature>
<dbReference type="PROSITE" id="PS51755">
    <property type="entry name" value="OMPR_PHOB"/>
    <property type="match status" value="1"/>
</dbReference>
<gene>
    <name evidence="10" type="ORF">SAMN05444955_103230</name>
</gene>
<reference evidence="10 11" key="1">
    <citation type="submission" date="2016-10" db="EMBL/GenBank/DDBJ databases">
        <authorList>
            <person name="de Groot N.N."/>
        </authorList>
    </citation>
    <scope>NUCLEOTIDE SEQUENCE [LARGE SCALE GENOMIC DNA]</scope>
    <source>
        <strain evidence="10 11">DSM 46701</strain>
    </source>
</reference>
<name>A0A1H8CDQ7_9BACL</name>
<dbReference type="InterPro" id="IPR039420">
    <property type="entry name" value="WalR-like"/>
</dbReference>
<dbReference type="EMBL" id="FOCQ01000003">
    <property type="protein sequence ID" value="SEM93146.1"/>
    <property type="molecule type" value="Genomic_DNA"/>
</dbReference>
<sequence length="227" mass="25723">MKVLLIEDDQPLLESIQRILQEEFQVDTASAGDEGLFLAEQNIYDLIILDIMLPVMSGLEVLRQIRRQNIDVPVLMLTAKDSVEDKVRGLDEGADDYLVKPFAVPELLARVRALLRRKGALGREGTLTYGPISLNPKQQTAVIQGSPLELTAKEFALLEYLVQNAGHILTREQLFDRVWGFDCDTTLSVVELYIHYLRKKLSPFHLQKIIRTVRGVGYMLKEDCDVS</sequence>
<evidence type="ECO:0000256" key="2">
    <source>
        <dbReference type="ARBA" id="ARBA00023012"/>
    </source>
</evidence>
<dbReference type="GO" id="GO:0005829">
    <property type="term" value="C:cytosol"/>
    <property type="evidence" value="ECO:0007669"/>
    <property type="project" value="TreeGrafter"/>
</dbReference>
<feature type="domain" description="OmpR/PhoB-type" evidence="9">
    <location>
        <begin position="124"/>
        <end position="222"/>
    </location>
</feature>
<protein>
    <submittedName>
        <fullName evidence="10">DNA-binding response regulator, OmpR family, contains REC and winged-helix (WHTH) domain</fullName>
    </submittedName>
</protein>
<keyword evidence="3" id="KW-0805">Transcription regulation</keyword>
<organism evidence="10 11">
    <name type="scientific">Lihuaxuella thermophila</name>
    <dbReference type="NCBI Taxonomy" id="1173111"/>
    <lineage>
        <taxon>Bacteria</taxon>
        <taxon>Bacillati</taxon>
        <taxon>Bacillota</taxon>
        <taxon>Bacilli</taxon>
        <taxon>Bacillales</taxon>
        <taxon>Thermoactinomycetaceae</taxon>
        <taxon>Lihuaxuella</taxon>
    </lineage>
</organism>
<evidence type="ECO:0000256" key="6">
    <source>
        <dbReference type="PROSITE-ProRule" id="PRU00169"/>
    </source>
</evidence>